<sequence>MIVRRCAGGVVFYANKVLIVKNDRGEWTLPKGKILGGGLPYESAVQRVKVETGIDAKMIDVAGDTMYEFFSRSRQQEVCNAIMWYVMEACNTDCVLAPEFQEGGFYKVKDALEMLSHHKEQALVEVSYKKFKELKKLVSEGDDVPAN</sequence>
<dbReference type="PROSITE" id="PS51462">
    <property type="entry name" value="NUDIX"/>
    <property type="match status" value="1"/>
</dbReference>
<dbReference type="EMBL" id="LK932482">
    <property type="protein sequence ID" value="CDS84218.1"/>
    <property type="molecule type" value="Genomic_DNA"/>
</dbReference>
<dbReference type="OrthoDB" id="1848782at2"/>
<dbReference type="EMBL" id="DAEQIJ010000006">
    <property type="protein sequence ID" value="HBH2619875.1"/>
    <property type="molecule type" value="Genomic_DNA"/>
</dbReference>
<dbReference type="EMBL" id="FUPS01000003">
    <property type="protein sequence ID" value="SJS05546.1"/>
    <property type="molecule type" value="Genomic_DNA"/>
</dbReference>
<dbReference type="Proteomes" id="UP000189137">
    <property type="component" value="Unassembled WGS sequence"/>
</dbReference>
<dbReference type="GO" id="GO:0016787">
    <property type="term" value="F:hydrolase activity"/>
    <property type="evidence" value="ECO:0007669"/>
    <property type="project" value="UniProtKB-KW"/>
</dbReference>
<evidence type="ECO:0000313" key="7">
    <source>
        <dbReference type="EMBL" id="SJS05546.1"/>
    </source>
</evidence>
<dbReference type="Gene3D" id="3.90.79.10">
    <property type="entry name" value="Nucleoside Triphosphate Pyrophosphohydrolase"/>
    <property type="match status" value="1"/>
</dbReference>
<evidence type="ECO:0000313" key="2">
    <source>
        <dbReference type="EMBL" id="CDS84218.1"/>
    </source>
</evidence>
<accession>A0A031WD51</accession>
<dbReference type="KEGG" id="pdf:CD630DERM_07900"/>
<protein>
    <submittedName>
        <fullName evidence="2 3">Hydrolase, NUDIX family</fullName>
    </submittedName>
    <submittedName>
        <fullName evidence="7">NUDIX domain</fullName>
    </submittedName>
    <submittedName>
        <fullName evidence="8">NUDIX family hydrolase</fullName>
    </submittedName>
    <submittedName>
        <fullName evidence="5">NUDIX hydrolase</fullName>
    </submittedName>
</protein>
<organism evidence="3">
    <name type="scientific">Clostridioides difficile</name>
    <name type="common">Peptoclostridium difficile</name>
    <dbReference type="NCBI Taxonomy" id="1496"/>
    <lineage>
        <taxon>Bacteria</taxon>
        <taxon>Bacillati</taxon>
        <taxon>Bacillota</taxon>
        <taxon>Clostridia</taxon>
        <taxon>Peptostreptococcales</taxon>
        <taxon>Peptostreptococcaceae</taxon>
        <taxon>Clostridioides</taxon>
    </lineage>
</organism>
<evidence type="ECO:0000313" key="6">
    <source>
        <dbReference type="EMBL" id="HBH2619875.1"/>
    </source>
</evidence>
<keyword evidence="3" id="KW-0378">Hydrolase</keyword>
<evidence type="ECO:0000313" key="4">
    <source>
        <dbReference type="EMBL" id="CDT44283.1"/>
    </source>
</evidence>
<reference evidence="3" key="1">
    <citation type="submission" date="2014-07" db="EMBL/GenBank/DDBJ databases">
        <authorList>
            <person name="Monot Marc"/>
        </authorList>
    </citation>
    <scope>NUCLEOTIDE SEQUENCE</scope>
    <source>
        <strain evidence="4">7032989</strain>
        <strain evidence="3">7032994</strain>
    </source>
</reference>
<dbReference type="EMBL" id="LK932368">
    <property type="protein sequence ID" value="CDS84673.1"/>
    <property type="molecule type" value="Genomic_DNA"/>
</dbReference>
<dbReference type="InterPro" id="IPR000086">
    <property type="entry name" value="NUDIX_hydrolase_dom"/>
</dbReference>
<proteinExistence type="predicted"/>
<reference evidence="5" key="3">
    <citation type="journal article" date="2018" name="Genome Biol.">
        <title>SKESA: strategic k-mer extension for scrupulous assemblies.</title>
        <authorList>
            <person name="Souvorov A."/>
            <person name="Agarwala R."/>
            <person name="Lipman D.J."/>
        </authorList>
    </citation>
    <scope>NUCLEOTIDE SEQUENCE</scope>
    <source>
        <strain evidence="6">Clostridioides</strain>
        <strain evidence="5">HN1000</strain>
    </source>
</reference>
<evidence type="ECO:0000313" key="9">
    <source>
        <dbReference type="Proteomes" id="UP000189137"/>
    </source>
</evidence>
<gene>
    <name evidence="4" type="ORF">BN1095_480022</name>
    <name evidence="2" type="ORF">BN1096_310028</name>
    <name evidence="3" type="ORF">BN1097_320027</name>
    <name evidence="5" type="ORF">KRM00_001907</name>
    <name evidence="6" type="ORF">KRQ00_001630</name>
    <name evidence="8" type="ORF">SAMEA1402399_02062</name>
    <name evidence="7" type="ORF">SAMEA3375112_01117</name>
</gene>
<evidence type="ECO:0000259" key="1">
    <source>
        <dbReference type="PROSITE" id="PS51462"/>
    </source>
</evidence>
<evidence type="ECO:0000313" key="10">
    <source>
        <dbReference type="Proteomes" id="UP000411588"/>
    </source>
</evidence>
<dbReference type="GeneID" id="66353296"/>
<dbReference type="Proteomes" id="UP000411588">
    <property type="component" value="Unassembled WGS sequence"/>
</dbReference>
<dbReference type="Proteomes" id="UP000879542">
    <property type="component" value="Unassembled WGS sequence"/>
</dbReference>
<feature type="domain" description="Nudix hydrolase" evidence="1">
    <location>
        <begin position="2"/>
        <end position="128"/>
    </location>
</feature>
<dbReference type="RefSeq" id="WP_003437525.1">
    <property type="nucleotide sequence ID" value="NZ_AP025558.1"/>
</dbReference>
<dbReference type="EMBL" id="CAADAN010000006">
    <property type="protein sequence ID" value="VFD32362.1"/>
    <property type="molecule type" value="Genomic_DNA"/>
</dbReference>
<reference evidence="5" key="4">
    <citation type="submission" date="2021-06" db="EMBL/GenBank/DDBJ databases">
        <authorList>
            <consortium name="NCBI Pathogen Detection Project"/>
        </authorList>
    </citation>
    <scope>NUCLEOTIDE SEQUENCE</scope>
    <source>
        <strain evidence="6">Clostridioides</strain>
        <strain evidence="5">HN1000</strain>
    </source>
</reference>
<dbReference type="EMBL" id="LK933160">
    <property type="protein sequence ID" value="CDT44283.1"/>
    <property type="molecule type" value="Genomic_DNA"/>
</dbReference>
<evidence type="ECO:0000313" key="5">
    <source>
        <dbReference type="EMBL" id="HBH1542424.1"/>
    </source>
</evidence>
<dbReference type="SUPFAM" id="SSF55811">
    <property type="entry name" value="Nudix"/>
    <property type="match status" value="1"/>
</dbReference>
<dbReference type="Pfam" id="PF00293">
    <property type="entry name" value="NUDIX"/>
    <property type="match status" value="1"/>
</dbReference>
<evidence type="ECO:0000313" key="3">
    <source>
        <dbReference type="EMBL" id="CDS84673.1"/>
    </source>
</evidence>
<name>A0A031WD51_CLODI</name>
<reference evidence="7 9" key="2">
    <citation type="submission" date="2017-02" db="EMBL/GenBank/DDBJ databases">
        <authorList>
            <consortium name="Pathogen Informatics"/>
        </authorList>
    </citation>
    <scope>NUCLEOTIDE SEQUENCE [LARGE SCALE GENOMIC DNA]</scope>
    <source>
        <strain evidence="8">Clo34</strain>
        <strain evidence="10">clo34</strain>
        <strain evidence="7 9">VRECD0157</strain>
    </source>
</reference>
<evidence type="ECO:0000313" key="8">
    <source>
        <dbReference type="EMBL" id="VFD32362.1"/>
    </source>
</evidence>
<dbReference type="AlphaFoldDB" id="A0A031WD51"/>
<dbReference type="Proteomes" id="UP000878956">
    <property type="component" value="Unassembled WGS sequence"/>
</dbReference>
<dbReference type="EMBL" id="DAEPXK010000017">
    <property type="protein sequence ID" value="HBH1542424.1"/>
    <property type="molecule type" value="Genomic_DNA"/>
</dbReference>
<dbReference type="PATRIC" id="fig|1496.1371.peg.1696"/>
<dbReference type="InterPro" id="IPR015797">
    <property type="entry name" value="NUDIX_hydrolase-like_dom_sf"/>
</dbReference>